<name>A0ABR4QIZ1_9CEST</name>
<proteinExistence type="predicted"/>
<sequence length="67" mass="7412">MAELCQNYASMVDASPWHRAAPSPPGHGATSVRPDPGTHWTTQMRQQWRYQTTGGGRCDAYTGDKPH</sequence>
<keyword evidence="3" id="KW-1185">Reference proteome</keyword>
<evidence type="ECO:0000313" key="3">
    <source>
        <dbReference type="Proteomes" id="UP001651158"/>
    </source>
</evidence>
<feature type="region of interest" description="Disordered" evidence="1">
    <location>
        <begin position="16"/>
        <end position="39"/>
    </location>
</feature>
<accession>A0ABR4QIZ1</accession>
<dbReference type="EMBL" id="JAKROA010000002">
    <property type="protein sequence ID" value="KAL5109711.1"/>
    <property type="molecule type" value="Genomic_DNA"/>
</dbReference>
<evidence type="ECO:0000313" key="2">
    <source>
        <dbReference type="EMBL" id="KAL5109711.1"/>
    </source>
</evidence>
<protein>
    <submittedName>
        <fullName evidence="2">Uncharacterized protein</fullName>
    </submittedName>
</protein>
<organism evidence="2 3">
    <name type="scientific">Taenia crassiceps</name>
    <dbReference type="NCBI Taxonomy" id="6207"/>
    <lineage>
        <taxon>Eukaryota</taxon>
        <taxon>Metazoa</taxon>
        <taxon>Spiralia</taxon>
        <taxon>Lophotrochozoa</taxon>
        <taxon>Platyhelminthes</taxon>
        <taxon>Cestoda</taxon>
        <taxon>Eucestoda</taxon>
        <taxon>Cyclophyllidea</taxon>
        <taxon>Taeniidae</taxon>
        <taxon>Taenia</taxon>
    </lineage>
</organism>
<gene>
    <name evidence="2" type="ORF">TcWFU_000587</name>
</gene>
<dbReference type="Proteomes" id="UP001651158">
    <property type="component" value="Unassembled WGS sequence"/>
</dbReference>
<evidence type="ECO:0000256" key="1">
    <source>
        <dbReference type="SAM" id="MobiDB-lite"/>
    </source>
</evidence>
<comment type="caution">
    <text evidence="2">The sequence shown here is derived from an EMBL/GenBank/DDBJ whole genome shotgun (WGS) entry which is preliminary data.</text>
</comment>
<reference evidence="2 3" key="1">
    <citation type="journal article" date="2022" name="Front. Cell. Infect. Microbiol.">
        <title>The Genomes of Two Strains of Taenia crassiceps the Animal Model for the Study of Human Cysticercosis.</title>
        <authorList>
            <person name="Bobes R.J."/>
            <person name="Estrada K."/>
            <person name="Rios-Valencia D.G."/>
            <person name="Calderon-Gallegos A."/>
            <person name="de la Torre P."/>
            <person name="Carrero J.C."/>
            <person name="Sanchez-Flores A."/>
            <person name="Laclette J.P."/>
        </authorList>
    </citation>
    <scope>NUCLEOTIDE SEQUENCE [LARGE SCALE GENOMIC DNA]</scope>
    <source>
        <strain evidence="2">WFUcys</strain>
    </source>
</reference>